<dbReference type="SMART" id="SM01289">
    <property type="entry name" value="PYRIN"/>
    <property type="match status" value="2"/>
</dbReference>
<evidence type="ECO:0000313" key="5">
    <source>
        <dbReference type="Proteomes" id="UP001352852"/>
    </source>
</evidence>
<evidence type="ECO:0000256" key="1">
    <source>
        <dbReference type="SAM" id="MobiDB-lite"/>
    </source>
</evidence>
<dbReference type="SUPFAM" id="SSF47986">
    <property type="entry name" value="DEATH domain"/>
    <property type="match status" value="3"/>
</dbReference>
<keyword evidence="5" id="KW-1185">Reference proteome</keyword>
<dbReference type="PROSITE" id="PS50209">
    <property type="entry name" value="CARD"/>
    <property type="match status" value="1"/>
</dbReference>
<sequence length="527" mass="59572">MMRIFMLLSGHTGHMRECKSHKTGKIELTEQLTEQPSNQTETSCVAQILARMNTVQCGRRPTSSVMVLDQTPDQKPKLIIAMISNMENVPGSLLRCEPGRPQHSASPAARWTLTSTEQQHGSDGSDLSWDNLSAISLHLCDLLNCDCFLLSSTSDLCLQTTHTSFTHTNIMKEKELSKVLDQFVKKAPKETLTQLSQALVADGVLKSSEKENILEKNHTRINRASCLADTVMDKGPGACKKMIHHLQAIDVPLSTKLGLFSGPFAQQDRSSPEPKSKPASEPGPGVVKRLLGLPASKASSANQKAEERPEECWRHICPEGDSDADLKQWLKNSLEDLDSRELKYFHWFLHTADKSKDGFKPIKKSRLEHADRLDTVDLMFQIYTTNSREVAEKILKKMNKNRGHNFKEWLLDILEELDDRELRYFHWYLYSADKSKDGFKAIKKSRLEGADRLDTVELMAQTYTDNTKEVTKKILEKIESSKENVIPEVEEQSNPSSTTAAEVKVLTRMLNDFVEKVPKDTFTQLME</sequence>
<dbReference type="Gene3D" id="1.10.533.10">
    <property type="entry name" value="Death Domain, Fas"/>
    <property type="match status" value="3"/>
</dbReference>
<evidence type="ECO:0000259" key="3">
    <source>
        <dbReference type="PROSITE" id="PS50824"/>
    </source>
</evidence>
<dbReference type="Proteomes" id="UP001352852">
    <property type="component" value="Unassembled WGS sequence"/>
</dbReference>
<evidence type="ECO:0000259" key="2">
    <source>
        <dbReference type="PROSITE" id="PS50209"/>
    </source>
</evidence>
<comment type="caution">
    <text evidence="4">The sequence shown here is derived from an EMBL/GenBank/DDBJ whole genome shotgun (WGS) entry which is preliminary data.</text>
</comment>
<dbReference type="EMBL" id="JAHUTJ010035390">
    <property type="protein sequence ID" value="MED6278456.1"/>
    <property type="molecule type" value="Genomic_DNA"/>
</dbReference>
<dbReference type="PROSITE" id="PS50824">
    <property type="entry name" value="DAPIN"/>
    <property type="match status" value="2"/>
</dbReference>
<dbReference type="Pfam" id="PF02758">
    <property type="entry name" value="PYRIN"/>
    <property type="match status" value="2"/>
</dbReference>
<dbReference type="InterPro" id="IPR004020">
    <property type="entry name" value="DAPIN"/>
</dbReference>
<dbReference type="InterPro" id="IPR001315">
    <property type="entry name" value="CARD"/>
</dbReference>
<gene>
    <name evidence="4" type="ORF">CHARACLAT_023999</name>
</gene>
<proteinExistence type="predicted"/>
<feature type="domain" description="CARD" evidence="2">
    <location>
        <begin position="168"/>
        <end position="247"/>
    </location>
</feature>
<evidence type="ECO:0008006" key="6">
    <source>
        <dbReference type="Google" id="ProtNLM"/>
    </source>
</evidence>
<protein>
    <recommendedName>
        <fullName evidence="6">Pyrin domain-containing protein</fullName>
    </recommendedName>
</protein>
<evidence type="ECO:0000313" key="4">
    <source>
        <dbReference type="EMBL" id="MED6278456.1"/>
    </source>
</evidence>
<feature type="domain" description="Pyrin" evidence="3">
    <location>
        <begin position="398"/>
        <end position="463"/>
    </location>
</feature>
<feature type="domain" description="Pyrin" evidence="3">
    <location>
        <begin position="330"/>
        <end position="383"/>
    </location>
</feature>
<accession>A0ABU7DUD6</accession>
<dbReference type="InterPro" id="IPR011029">
    <property type="entry name" value="DEATH-like_dom_sf"/>
</dbReference>
<feature type="region of interest" description="Disordered" evidence="1">
    <location>
        <begin position="262"/>
        <end position="288"/>
    </location>
</feature>
<name>A0ABU7DUD6_9TELE</name>
<reference evidence="4 5" key="1">
    <citation type="submission" date="2021-06" db="EMBL/GenBank/DDBJ databases">
        <authorList>
            <person name="Palmer J.M."/>
        </authorList>
    </citation>
    <scope>NUCLEOTIDE SEQUENCE [LARGE SCALE GENOMIC DNA]</scope>
    <source>
        <strain evidence="4 5">CL_MEX2019</strain>
        <tissue evidence="4">Muscle</tissue>
    </source>
</reference>
<feature type="non-terminal residue" evidence="4">
    <location>
        <position position="527"/>
    </location>
</feature>
<dbReference type="Pfam" id="PF00619">
    <property type="entry name" value="CARD"/>
    <property type="match status" value="1"/>
</dbReference>
<organism evidence="4 5">
    <name type="scientific">Characodon lateralis</name>
    <dbReference type="NCBI Taxonomy" id="208331"/>
    <lineage>
        <taxon>Eukaryota</taxon>
        <taxon>Metazoa</taxon>
        <taxon>Chordata</taxon>
        <taxon>Craniata</taxon>
        <taxon>Vertebrata</taxon>
        <taxon>Euteleostomi</taxon>
        <taxon>Actinopterygii</taxon>
        <taxon>Neopterygii</taxon>
        <taxon>Teleostei</taxon>
        <taxon>Neoteleostei</taxon>
        <taxon>Acanthomorphata</taxon>
        <taxon>Ovalentaria</taxon>
        <taxon>Atherinomorphae</taxon>
        <taxon>Cyprinodontiformes</taxon>
        <taxon>Goodeidae</taxon>
        <taxon>Characodon</taxon>
    </lineage>
</organism>